<reference evidence="1 2" key="1">
    <citation type="journal article" date="2021" name="Int. J. Syst. Evol. Microbiol.">
        <title>Reticulibacter mediterranei gen. nov., sp. nov., within the new family Reticulibacteraceae fam. nov., and Ktedonospora formicarum gen. nov., sp. nov., Ktedonobacter robiniae sp. nov., Dictyobacter formicarum sp. nov. and Dictyobacter arantiisoli sp. nov., belonging to the class Ktedonobacteria.</title>
        <authorList>
            <person name="Yabe S."/>
            <person name="Zheng Y."/>
            <person name="Wang C.M."/>
            <person name="Sakai Y."/>
            <person name="Abe K."/>
            <person name="Yokota A."/>
            <person name="Donadio S."/>
            <person name="Cavaletti L."/>
            <person name="Monciardini P."/>
        </authorList>
    </citation>
    <scope>NUCLEOTIDE SEQUENCE [LARGE SCALE GENOMIC DNA]</scope>
    <source>
        <strain evidence="1 2">SOSP1-9</strain>
    </source>
</reference>
<evidence type="ECO:0000313" key="1">
    <source>
        <dbReference type="EMBL" id="GHO88389.1"/>
    </source>
</evidence>
<dbReference type="EMBL" id="BNJJ01000024">
    <property type="protein sequence ID" value="GHO88389.1"/>
    <property type="molecule type" value="Genomic_DNA"/>
</dbReference>
<gene>
    <name evidence="1" type="ORF">KSZ_63950</name>
</gene>
<accession>A0ABQ3VRR8</accession>
<protein>
    <submittedName>
        <fullName evidence="1">Uncharacterized protein</fullName>
    </submittedName>
</protein>
<sequence length="49" mass="5559">MLHLIYIVVNIKKRYLYIRKDSAFSGKGAAYATAIHNSEVCAIETVSWL</sequence>
<dbReference type="Proteomes" id="UP000635565">
    <property type="component" value="Unassembled WGS sequence"/>
</dbReference>
<proteinExistence type="predicted"/>
<evidence type="ECO:0000313" key="2">
    <source>
        <dbReference type="Proteomes" id="UP000635565"/>
    </source>
</evidence>
<keyword evidence="2" id="KW-1185">Reference proteome</keyword>
<name>A0ABQ3VRR8_9CHLR</name>
<organism evidence="1 2">
    <name type="scientific">Dictyobacter formicarum</name>
    <dbReference type="NCBI Taxonomy" id="2778368"/>
    <lineage>
        <taxon>Bacteria</taxon>
        <taxon>Bacillati</taxon>
        <taxon>Chloroflexota</taxon>
        <taxon>Ktedonobacteria</taxon>
        <taxon>Ktedonobacterales</taxon>
        <taxon>Dictyobacteraceae</taxon>
        <taxon>Dictyobacter</taxon>
    </lineage>
</organism>
<comment type="caution">
    <text evidence="1">The sequence shown here is derived from an EMBL/GenBank/DDBJ whole genome shotgun (WGS) entry which is preliminary data.</text>
</comment>